<sequence>MKDFEKTEEHSRVIDLTSFLFLMAMPADSSASNNSPLTPVTTADGGSGTSSAAVKSPNSRRRLKSPWAQVVRGGGDAEPTTVTAPHSPSSSTRRSFSSILLG</sequence>
<accession>A0ABS8TGD6</accession>
<name>A0ABS8TGD6_DATST</name>
<reference evidence="2 3" key="1">
    <citation type="journal article" date="2021" name="BMC Genomics">
        <title>Datura genome reveals duplications of psychoactive alkaloid biosynthetic genes and high mutation rate following tissue culture.</title>
        <authorList>
            <person name="Rajewski A."/>
            <person name="Carter-House D."/>
            <person name="Stajich J."/>
            <person name="Litt A."/>
        </authorList>
    </citation>
    <scope>NUCLEOTIDE SEQUENCE [LARGE SCALE GENOMIC DNA]</scope>
    <source>
        <strain evidence="2">AR-01</strain>
    </source>
</reference>
<feature type="compositionally biased region" description="Low complexity" evidence="1">
    <location>
        <begin position="87"/>
        <end position="102"/>
    </location>
</feature>
<feature type="compositionally biased region" description="Polar residues" evidence="1">
    <location>
        <begin position="29"/>
        <end position="41"/>
    </location>
</feature>
<proteinExistence type="predicted"/>
<dbReference type="Proteomes" id="UP000823775">
    <property type="component" value="Unassembled WGS sequence"/>
</dbReference>
<keyword evidence="3" id="KW-1185">Reference proteome</keyword>
<evidence type="ECO:0000256" key="1">
    <source>
        <dbReference type="SAM" id="MobiDB-lite"/>
    </source>
</evidence>
<evidence type="ECO:0000313" key="3">
    <source>
        <dbReference type="Proteomes" id="UP000823775"/>
    </source>
</evidence>
<evidence type="ECO:0000313" key="2">
    <source>
        <dbReference type="EMBL" id="MCD7470203.1"/>
    </source>
</evidence>
<organism evidence="2 3">
    <name type="scientific">Datura stramonium</name>
    <name type="common">Jimsonweed</name>
    <name type="synonym">Common thornapple</name>
    <dbReference type="NCBI Taxonomy" id="4076"/>
    <lineage>
        <taxon>Eukaryota</taxon>
        <taxon>Viridiplantae</taxon>
        <taxon>Streptophyta</taxon>
        <taxon>Embryophyta</taxon>
        <taxon>Tracheophyta</taxon>
        <taxon>Spermatophyta</taxon>
        <taxon>Magnoliopsida</taxon>
        <taxon>eudicotyledons</taxon>
        <taxon>Gunneridae</taxon>
        <taxon>Pentapetalae</taxon>
        <taxon>asterids</taxon>
        <taxon>lamiids</taxon>
        <taxon>Solanales</taxon>
        <taxon>Solanaceae</taxon>
        <taxon>Solanoideae</taxon>
        <taxon>Datureae</taxon>
        <taxon>Datura</taxon>
    </lineage>
</organism>
<dbReference type="EMBL" id="JACEIK010001539">
    <property type="protein sequence ID" value="MCD7470203.1"/>
    <property type="molecule type" value="Genomic_DNA"/>
</dbReference>
<feature type="region of interest" description="Disordered" evidence="1">
    <location>
        <begin position="28"/>
        <end position="102"/>
    </location>
</feature>
<protein>
    <submittedName>
        <fullName evidence="2">Uncharacterized protein</fullName>
    </submittedName>
</protein>
<gene>
    <name evidence="2" type="ORF">HAX54_009885</name>
</gene>
<comment type="caution">
    <text evidence="2">The sequence shown here is derived from an EMBL/GenBank/DDBJ whole genome shotgun (WGS) entry which is preliminary data.</text>
</comment>